<gene>
    <name evidence="2" type="ORF">mMyoMyo1_014882</name>
</gene>
<keyword evidence="1" id="KW-0812">Transmembrane</keyword>
<evidence type="ECO:0000256" key="1">
    <source>
        <dbReference type="RuleBase" id="RU367089"/>
    </source>
</evidence>
<organism evidence="2 3">
    <name type="scientific">Myotis myotis</name>
    <name type="common">Greater mouse-eared bat</name>
    <name type="synonym">Vespertilio myotis</name>
    <dbReference type="NCBI Taxonomy" id="51298"/>
    <lineage>
        <taxon>Eukaryota</taxon>
        <taxon>Metazoa</taxon>
        <taxon>Chordata</taxon>
        <taxon>Craniata</taxon>
        <taxon>Vertebrata</taxon>
        <taxon>Euteleostomi</taxon>
        <taxon>Mammalia</taxon>
        <taxon>Eutheria</taxon>
        <taxon>Laurasiatheria</taxon>
        <taxon>Chiroptera</taxon>
        <taxon>Yangochiroptera</taxon>
        <taxon>Vespertilionidae</taxon>
        <taxon>Myotis</taxon>
    </lineage>
</organism>
<evidence type="ECO:0000313" key="3">
    <source>
        <dbReference type="Proteomes" id="UP000527355"/>
    </source>
</evidence>
<feature type="transmembrane region" description="Helical" evidence="1">
    <location>
        <begin position="34"/>
        <end position="53"/>
    </location>
</feature>
<evidence type="ECO:0000313" key="2">
    <source>
        <dbReference type="EMBL" id="KAF6388272.1"/>
    </source>
</evidence>
<accession>A0A7J8APA1</accession>
<reference evidence="2 3" key="1">
    <citation type="journal article" date="2020" name="Nature">
        <title>Six reference-quality genomes reveal evolution of bat adaptations.</title>
        <authorList>
            <person name="Jebb D."/>
            <person name="Huang Z."/>
            <person name="Pippel M."/>
            <person name="Hughes G.M."/>
            <person name="Lavrichenko K."/>
            <person name="Devanna P."/>
            <person name="Winkler S."/>
            <person name="Jermiin L.S."/>
            <person name="Skirmuntt E.C."/>
            <person name="Katzourakis A."/>
            <person name="Burkitt-Gray L."/>
            <person name="Ray D.A."/>
            <person name="Sullivan K.A.M."/>
            <person name="Roscito J.G."/>
            <person name="Kirilenko B.M."/>
            <person name="Davalos L.M."/>
            <person name="Corthals A.P."/>
            <person name="Power M.L."/>
            <person name="Jones G."/>
            <person name="Ransome R.D."/>
            <person name="Dechmann D.K.N."/>
            <person name="Locatelli A.G."/>
            <person name="Puechmaille S.J."/>
            <person name="Fedrigo O."/>
            <person name="Jarvis E.D."/>
            <person name="Hiller M."/>
            <person name="Vernes S.C."/>
            <person name="Myers E.W."/>
            <person name="Teeling E.C."/>
        </authorList>
    </citation>
    <scope>NUCLEOTIDE SEQUENCE [LARGE SCALE GENOMIC DNA]</scope>
    <source>
        <strain evidence="2">MMyoMyo1</strain>
        <tissue evidence="2">Flight muscle</tissue>
    </source>
</reference>
<name>A0A7J8APA1_MYOMY</name>
<comment type="subcellular location">
    <subcellularLocation>
        <location evidence="1">Membrane</location>
        <topology evidence="1">Multi-pass membrane protein</topology>
    </subcellularLocation>
</comment>
<comment type="similarity">
    <text evidence="1">Belongs to the pecanex family.</text>
</comment>
<sequence length="130" mass="15614">MGSQTLQILRQGVWAALSGGWYYDPHQATFVNALHLYLWLFLLGLPFTLYMNLDTEPRDGRTLLERTWQKILDRNWPQNLETEPSERTWQKILDRNWPQNLETEPSERTWLKNLETEPGYRTWIEHGKRT</sequence>
<keyword evidence="1" id="KW-0472">Membrane</keyword>
<dbReference type="GO" id="GO:0016020">
    <property type="term" value="C:membrane"/>
    <property type="evidence" value="ECO:0007669"/>
    <property type="project" value="UniProtKB-SubCell"/>
</dbReference>
<dbReference type="PANTHER" id="PTHR12372:SF2">
    <property type="entry name" value="PECANEX-LIKE PROTEIN 1"/>
    <property type="match status" value="1"/>
</dbReference>
<comment type="caution">
    <text evidence="1">Lacks conserved residue(s) required for the propagation of feature annotation.</text>
</comment>
<comment type="caution">
    <text evidence="2">The sequence shown here is derived from an EMBL/GenBank/DDBJ whole genome shotgun (WGS) entry which is preliminary data.</text>
</comment>
<keyword evidence="3" id="KW-1185">Reference proteome</keyword>
<dbReference type="InterPro" id="IPR039797">
    <property type="entry name" value="Pecanex"/>
</dbReference>
<dbReference type="AlphaFoldDB" id="A0A7J8APA1"/>
<dbReference type="EMBL" id="JABWUV010000001">
    <property type="protein sequence ID" value="KAF6388272.1"/>
    <property type="molecule type" value="Genomic_DNA"/>
</dbReference>
<protein>
    <recommendedName>
        <fullName evidence="1">Pecanex-like protein</fullName>
    </recommendedName>
</protein>
<proteinExistence type="inferred from homology"/>
<dbReference type="PANTHER" id="PTHR12372">
    <property type="entry name" value="PECANEX"/>
    <property type="match status" value="1"/>
</dbReference>
<keyword evidence="1" id="KW-1133">Transmembrane helix</keyword>
<dbReference type="Proteomes" id="UP000527355">
    <property type="component" value="Unassembled WGS sequence"/>
</dbReference>